<dbReference type="AlphaFoldDB" id="A0A4Y8RDW9"/>
<keyword evidence="4" id="KW-0472">Membrane</keyword>
<evidence type="ECO:0000313" key="8">
    <source>
        <dbReference type="Proteomes" id="UP000298179"/>
    </source>
</evidence>
<dbReference type="EMBL" id="SOZD01000005">
    <property type="protein sequence ID" value="TFF20411.1"/>
    <property type="molecule type" value="Genomic_DNA"/>
</dbReference>
<dbReference type="PANTHER" id="PTHR38776:SF1">
    <property type="entry name" value="MLTA-INTERACTING PROTEIN-RELATED"/>
    <property type="match status" value="1"/>
</dbReference>
<reference evidence="7 8" key="1">
    <citation type="submission" date="2019-03" db="EMBL/GenBank/DDBJ databases">
        <title>Jiella endophytica sp. nov., a novel endophytic bacterium isolated from root of Ficus microcarpa Linn. f.</title>
        <authorList>
            <person name="Tuo L."/>
        </authorList>
    </citation>
    <scope>NUCLEOTIDE SEQUENCE [LARGE SCALE GENOMIC DNA]</scope>
    <source>
        <strain evidence="7 8">CBS5Q-3</strain>
    </source>
</reference>
<evidence type="ECO:0000256" key="2">
    <source>
        <dbReference type="ARBA" id="ARBA00005722"/>
    </source>
</evidence>
<feature type="signal peptide" evidence="6">
    <location>
        <begin position="1"/>
        <end position="22"/>
    </location>
</feature>
<dbReference type="RefSeq" id="WP_134763061.1">
    <property type="nucleotide sequence ID" value="NZ_SOZD01000005.1"/>
</dbReference>
<sequence>MALRFASAVFAMLLGSTVLASAADAVGPYDPAPAAPQPAAVDYGGDDFVFELGIKGVIDPEYLGSDDYRILPGAIFSVEYLNLPGLGSFGGPDGLGFSIGPAFNVVGERKVSDHPELNGLDDVDTTYEAGIKVSYEWQYAEVYGSARYAFGGAEGFVGDAGANLIARPTDTVTLKLGPTVSFASKEYMETYFSVSPGEAAASGGKFSTFEADGGVKSVGVAASARYEFSPDWFLNADASWDKLVGDAKDSPIVKAGDDDQYSFTLGVSKKFSLDLW</sequence>
<keyword evidence="5" id="KW-0998">Cell outer membrane</keyword>
<protein>
    <submittedName>
        <fullName evidence="7">MipA/OmpV family protein</fullName>
    </submittedName>
</protein>
<comment type="subcellular location">
    <subcellularLocation>
        <location evidence="1">Cell outer membrane</location>
    </subcellularLocation>
</comment>
<proteinExistence type="inferred from homology"/>
<dbReference type="Pfam" id="PF06629">
    <property type="entry name" value="MipA"/>
    <property type="match status" value="1"/>
</dbReference>
<feature type="chain" id="PRO_5021267925" evidence="6">
    <location>
        <begin position="23"/>
        <end position="276"/>
    </location>
</feature>
<comment type="caution">
    <text evidence="7">The sequence shown here is derived from an EMBL/GenBank/DDBJ whole genome shotgun (WGS) entry which is preliminary data.</text>
</comment>
<dbReference type="OrthoDB" id="5462484at2"/>
<dbReference type="PANTHER" id="PTHR38776">
    <property type="entry name" value="MLTA-INTERACTING PROTEIN-RELATED"/>
    <property type="match status" value="1"/>
</dbReference>
<evidence type="ECO:0000313" key="7">
    <source>
        <dbReference type="EMBL" id="TFF20411.1"/>
    </source>
</evidence>
<evidence type="ECO:0000256" key="5">
    <source>
        <dbReference type="ARBA" id="ARBA00023237"/>
    </source>
</evidence>
<accession>A0A4Y8RDW9</accession>
<evidence type="ECO:0000256" key="4">
    <source>
        <dbReference type="ARBA" id="ARBA00023136"/>
    </source>
</evidence>
<keyword evidence="3 6" id="KW-0732">Signal</keyword>
<evidence type="ECO:0000256" key="6">
    <source>
        <dbReference type="SAM" id="SignalP"/>
    </source>
</evidence>
<evidence type="ECO:0000256" key="1">
    <source>
        <dbReference type="ARBA" id="ARBA00004442"/>
    </source>
</evidence>
<dbReference type="GO" id="GO:0009279">
    <property type="term" value="C:cell outer membrane"/>
    <property type="evidence" value="ECO:0007669"/>
    <property type="project" value="UniProtKB-SubCell"/>
</dbReference>
<organism evidence="7 8">
    <name type="scientific">Jiella endophytica</name>
    <dbReference type="NCBI Taxonomy" id="2558362"/>
    <lineage>
        <taxon>Bacteria</taxon>
        <taxon>Pseudomonadati</taxon>
        <taxon>Pseudomonadota</taxon>
        <taxon>Alphaproteobacteria</taxon>
        <taxon>Hyphomicrobiales</taxon>
        <taxon>Aurantimonadaceae</taxon>
        <taxon>Jiella</taxon>
    </lineage>
</organism>
<dbReference type="Proteomes" id="UP000298179">
    <property type="component" value="Unassembled WGS sequence"/>
</dbReference>
<dbReference type="InterPro" id="IPR010583">
    <property type="entry name" value="MipA"/>
</dbReference>
<comment type="similarity">
    <text evidence="2">Belongs to the MipA/OmpV family.</text>
</comment>
<gene>
    <name evidence="7" type="ORF">E3C22_15960</name>
</gene>
<name>A0A4Y8RDW9_9HYPH</name>
<evidence type="ECO:0000256" key="3">
    <source>
        <dbReference type="ARBA" id="ARBA00022729"/>
    </source>
</evidence>
<keyword evidence="8" id="KW-1185">Reference proteome</keyword>